<proteinExistence type="predicted"/>
<gene>
    <name evidence="2" type="ORF">BOTCAL_0112g00260</name>
</gene>
<evidence type="ECO:0000313" key="2">
    <source>
        <dbReference type="EMBL" id="TEY69587.1"/>
    </source>
</evidence>
<keyword evidence="3" id="KW-1185">Reference proteome</keyword>
<comment type="caution">
    <text evidence="2">The sequence shown here is derived from an EMBL/GenBank/DDBJ whole genome shotgun (WGS) entry which is preliminary data.</text>
</comment>
<reference evidence="2 3" key="1">
    <citation type="submission" date="2017-11" db="EMBL/GenBank/DDBJ databases">
        <title>Comparative genomics of Botrytis spp.</title>
        <authorList>
            <person name="Valero-Jimenez C.A."/>
            <person name="Tapia P."/>
            <person name="Veloso J."/>
            <person name="Silva-Moreno E."/>
            <person name="Staats M."/>
            <person name="Valdes J.H."/>
            <person name="Van Kan J.A.L."/>
        </authorList>
    </citation>
    <scope>NUCLEOTIDE SEQUENCE [LARGE SCALE GENOMIC DNA]</scope>
    <source>
        <strain evidence="2 3">MUCL2830</strain>
    </source>
</reference>
<name>A0A4Y8D5R5_9HELO</name>
<feature type="compositionally biased region" description="Polar residues" evidence="1">
    <location>
        <begin position="40"/>
        <end position="57"/>
    </location>
</feature>
<dbReference type="Proteomes" id="UP000297299">
    <property type="component" value="Unassembled WGS sequence"/>
</dbReference>
<feature type="region of interest" description="Disordered" evidence="1">
    <location>
        <begin position="1"/>
        <end position="66"/>
    </location>
</feature>
<organism evidence="2 3">
    <name type="scientific">Botryotinia calthae</name>
    <dbReference type="NCBI Taxonomy" id="38488"/>
    <lineage>
        <taxon>Eukaryota</taxon>
        <taxon>Fungi</taxon>
        <taxon>Dikarya</taxon>
        <taxon>Ascomycota</taxon>
        <taxon>Pezizomycotina</taxon>
        <taxon>Leotiomycetes</taxon>
        <taxon>Helotiales</taxon>
        <taxon>Sclerotiniaceae</taxon>
        <taxon>Botryotinia</taxon>
    </lineage>
</organism>
<protein>
    <submittedName>
        <fullName evidence="2">Uncharacterized protein</fullName>
    </submittedName>
</protein>
<dbReference type="EMBL" id="PHWZ01000112">
    <property type="protein sequence ID" value="TEY69587.1"/>
    <property type="molecule type" value="Genomic_DNA"/>
</dbReference>
<accession>A0A4Y8D5R5</accession>
<sequence>MAHGRGSTDFPQKNMILLSETRKVQKPKKRVFYTICRGQPPNTSPSQSTDHGGSNAETDPRGYPAT</sequence>
<dbReference type="AlphaFoldDB" id="A0A4Y8D5R5"/>
<evidence type="ECO:0000256" key="1">
    <source>
        <dbReference type="SAM" id="MobiDB-lite"/>
    </source>
</evidence>
<evidence type="ECO:0000313" key="3">
    <source>
        <dbReference type="Proteomes" id="UP000297299"/>
    </source>
</evidence>